<comment type="caution">
    <text evidence="1">The sequence shown here is derived from an EMBL/GenBank/DDBJ whole genome shotgun (WGS) entry which is preliminary data.</text>
</comment>
<organism evidence="1 2">
    <name type="scientific">Leucogyrophana mollusca</name>
    <dbReference type="NCBI Taxonomy" id="85980"/>
    <lineage>
        <taxon>Eukaryota</taxon>
        <taxon>Fungi</taxon>
        <taxon>Dikarya</taxon>
        <taxon>Basidiomycota</taxon>
        <taxon>Agaricomycotina</taxon>
        <taxon>Agaricomycetes</taxon>
        <taxon>Agaricomycetidae</taxon>
        <taxon>Boletales</taxon>
        <taxon>Boletales incertae sedis</taxon>
        <taxon>Leucogyrophana</taxon>
    </lineage>
</organism>
<dbReference type="Proteomes" id="UP000790709">
    <property type="component" value="Unassembled WGS sequence"/>
</dbReference>
<protein>
    <submittedName>
        <fullName evidence="1">Uncharacterized protein</fullName>
    </submittedName>
</protein>
<sequence>MSSPFAFNYRRRSHSASSPSPSPAPKSTWRPATKRAHSSHRNSPSIPDHTLPHIWDADSWKRGKRPRRDISPSLDYHTGSSSPTSAESRSSGSTSSAPHTPVFAATSAEFLLFPNRSKDCSNAIAHSRMRPHISAAHPDESDDVSEADLARLRSDAFWELRRSVAESGEGLIRRMREYEDSRSKAGIYSRARGIERRRRKRYSPSVPITRAVRKVNSSDSDDDDIQIFSGEPSAGISRQKRASSLGAMDLDSLDDKRTAFRSSDGNDSSPSRDSTYSFAADDSMDNVAVGITPAEPAYSSPSSPAFTFSAYTGASTPAPSCTSLNASAFSLAPLSLSPSHPGLKTTNNLSSAAALQPSSRFHFTSDTPNYTVPISASATRTEKAIAALSLAMANGAGGLSDYEALRAFDHSPTFGDSSQAGELWH</sequence>
<reference evidence="1" key="1">
    <citation type="journal article" date="2021" name="New Phytol.">
        <title>Evolutionary innovations through gain and loss of genes in the ectomycorrhizal Boletales.</title>
        <authorList>
            <person name="Wu G."/>
            <person name="Miyauchi S."/>
            <person name="Morin E."/>
            <person name="Kuo A."/>
            <person name="Drula E."/>
            <person name="Varga T."/>
            <person name="Kohler A."/>
            <person name="Feng B."/>
            <person name="Cao Y."/>
            <person name="Lipzen A."/>
            <person name="Daum C."/>
            <person name="Hundley H."/>
            <person name="Pangilinan J."/>
            <person name="Johnson J."/>
            <person name="Barry K."/>
            <person name="LaButti K."/>
            <person name="Ng V."/>
            <person name="Ahrendt S."/>
            <person name="Min B."/>
            <person name="Choi I.G."/>
            <person name="Park H."/>
            <person name="Plett J.M."/>
            <person name="Magnuson J."/>
            <person name="Spatafora J.W."/>
            <person name="Nagy L.G."/>
            <person name="Henrissat B."/>
            <person name="Grigoriev I.V."/>
            <person name="Yang Z.L."/>
            <person name="Xu J."/>
            <person name="Martin F.M."/>
        </authorList>
    </citation>
    <scope>NUCLEOTIDE SEQUENCE</scope>
    <source>
        <strain evidence="1">KUC20120723A-06</strain>
    </source>
</reference>
<dbReference type="EMBL" id="MU266328">
    <property type="protein sequence ID" value="KAH7931141.1"/>
    <property type="molecule type" value="Genomic_DNA"/>
</dbReference>
<accession>A0ACB8C1C5</accession>
<gene>
    <name evidence="1" type="ORF">BV22DRAFT_1190864</name>
</gene>
<name>A0ACB8C1C5_9AGAM</name>
<evidence type="ECO:0000313" key="1">
    <source>
        <dbReference type="EMBL" id="KAH7931141.1"/>
    </source>
</evidence>
<keyword evidence="2" id="KW-1185">Reference proteome</keyword>
<evidence type="ECO:0000313" key="2">
    <source>
        <dbReference type="Proteomes" id="UP000790709"/>
    </source>
</evidence>
<proteinExistence type="predicted"/>